<evidence type="ECO:0000256" key="4">
    <source>
        <dbReference type="ARBA" id="ARBA00022692"/>
    </source>
</evidence>
<evidence type="ECO:0000256" key="3">
    <source>
        <dbReference type="ARBA" id="ARBA00022475"/>
    </source>
</evidence>
<sequence length="143" mass="15051">MYSKTSPLPSLGLLLLRVAFGVMMLVHGWQKLSGFSEMADAFPDPIGMGSRLSLMSAIGAEFGCSLLLIAGLLTRVAVLPLAFTMVIALFVVHADDPWQTKELAAAYLAVYVALLLTGPGSLSIDRLIFGRGQAANAADAPAE</sequence>
<reference evidence="8 9" key="1">
    <citation type="submission" date="2019-02" db="EMBL/GenBank/DDBJ databases">
        <title>Deep-cultivation of Planctomycetes and their phenomic and genomic characterization uncovers novel biology.</title>
        <authorList>
            <person name="Wiegand S."/>
            <person name="Jogler M."/>
            <person name="Boedeker C."/>
            <person name="Pinto D."/>
            <person name="Vollmers J."/>
            <person name="Rivas-Marin E."/>
            <person name="Kohn T."/>
            <person name="Peeters S.H."/>
            <person name="Heuer A."/>
            <person name="Rast P."/>
            <person name="Oberbeckmann S."/>
            <person name="Bunk B."/>
            <person name="Jeske O."/>
            <person name="Meyerdierks A."/>
            <person name="Storesund J.E."/>
            <person name="Kallscheuer N."/>
            <person name="Luecker S."/>
            <person name="Lage O.M."/>
            <person name="Pohl T."/>
            <person name="Merkel B.J."/>
            <person name="Hornburger P."/>
            <person name="Mueller R.-W."/>
            <person name="Bruemmer F."/>
            <person name="Labrenz M."/>
            <person name="Spormann A.M."/>
            <person name="Op Den Camp H."/>
            <person name="Overmann J."/>
            <person name="Amann R."/>
            <person name="Jetten M.S.M."/>
            <person name="Mascher T."/>
            <person name="Medema M.H."/>
            <person name="Devos D.P."/>
            <person name="Kaster A.-K."/>
            <person name="Ovreas L."/>
            <person name="Rohde M."/>
            <person name="Galperin M.Y."/>
            <person name="Jogler C."/>
        </authorList>
    </citation>
    <scope>NUCLEOTIDE SEQUENCE [LARGE SCALE GENOMIC DNA]</scope>
    <source>
        <strain evidence="8 9">Mal64</strain>
    </source>
</reference>
<feature type="transmembrane region" description="Helical" evidence="7">
    <location>
        <begin position="52"/>
        <end position="69"/>
    </location>
</feature>
<accession>A0A5C5ZQ61</accession>
<proteinExistence type="inferred from homology"/>
<feature type="transmembrane region" description="Helical" evidence="7">
    <location>
        <begin position="76"/>
        <end position="92"/>
    </location>
</feature>
<evidence type="ECO:0000256" key="1">
    <source>
        <dbReference type="ARBA" id="ARBA00004651"/>
    </source>
</evidence>
<evidence type="ECO:0000313" key="9">
    <source>
        <dbReference type="Proteomes" id="UP000315440"/>
    </source>
</evidence>
<keyword evidence="8" id="KW-0560">Oxidoreductase</keyword>
<keyword evidence="4 7" id="KW-0812">Transmembrane</keyword>
<evidence type="ECO:0000313" key="8">
    <source>
        <dbReference type="EMBL" id="TWT89067.1"/>
    </source>
</evidence>
<dbReference type="EC" id="1.-.-.-" evidence="8"/>
<dbReference type="InterPro" id="IPR051907">
    <property type="entry name" value="DoxX-like_oxidoreductase"/>
</dbReference>
<gene>
    <name evidence="8" type="primary">catD</name>
    <name evidence="8" type="ORF">Mal64_25590</name>
</gene>
<evidence type="ECO:0000256" key="7">
    <source>
        <dbReference type="SAM" id="Phobius"/>
    </source>
</evidence>
<dbReference type="Proteomes" id="UP000315440">
    <property type="component" value="Unassembled WGS sequence"/>
</dbReference>
<dbReference type="EMBL" id="SJPQ01000002">
    <property type="protein sequence ID" value="TWT89067.1"/>
    <property type="molecule type" value="Genomic_DNA"/>
</dbReference>
<evidence type="ECO:0000256" key="5">
    <source>
        <dbReference type="ARBA" id="ARBA00022989"/>
    </source>
</evidence>
<dbReference type="AlphaFoldDB" id="A0A5C5ZQ61"/>
<dbReference type="Pfam" id="PF07681">
    <property type="entry name" value="DoxX"/>
    <property type="match status" value="1"/>
</dbReference>
<organism evidence="8 9">
    <name type="scientific">Pseudobythopirellula maris</name>
    <dbReference type="NCBI Taxonomy" id="2527991"/>
    <lineage>
        <taxon>Bacteria</taxon>
        <taxon>Pseudomonadati</taxon>
        <taxon>Planctomycetota</taxon>
        <taxon>Planctomycetia</taxon>
        <taxon>Pirellulales</taxon>
        <taxon>Lacipirellulaceae</taxon>
        <taxon>Pseudobythopirellula</taxon>
    </lineage>
</organism>
<dbReference type="PANTHER" id="PTHR33452:SF1">
    <property type="entry name" value="INNER MEMBRANE PROTEIN YPHA-RELATED"/>
    <property type="match status" value="1"/>
</dbReference>
<evidence type="ECO:0000256" key="2">
    <source>
        <dbReference type="ARBA" id="ARBA00006679"/>
    </source>
</evidence>
<comment type="similarity">
    <text evidence="2">Belongs to the DoxX family.</text>
</comment>
<keyword evidence="3" id="KW-1003">Cell membrane</keyword>
<dbReference type="GO" id="GO:0005886">
    <property type="term" value="C:plasma membrane"/>
    <property type="evidence" value="ECO:0007669"/>
    <property type="project" value="UniProtKB-SubCell"/>
</dbReference>
<dbReference type="RefSeq" id="WP_146400653.1">
    <property type="nucleotide sequence ID" value="NZ_SJPQ01000002.1"/>
</dbReference>
<feature type="transmembrane region" description="Helical" evidence="7">
    <location>
        <begin position="104"/>
        <end position="124"/>
    </location>
</feature>
<keyword evidence="6 7" id="KW-0472">Membrane</keyword>
<evidence type="ECO:0000256" key="6">
    <source>
        <dbReference type="ARBA" id="ARBA00023136"/>
    </source>
</evidence>
<dbReference type="GO" id="GO:0016491">
    <property type="term" value="F:oxidoreductase activity"/>
    <property type="evidence" value="ECO:0007669"/>
    <property type="project" value="UniProtKB-KW"/>
</dbReference>
<dbReference type="PANTHER" id="PTHR33452">
    <property type="entry name" value="OXIDOREDUCTASE CATD-RELATED"/>
    <property type="match status" value="1"/>
</dbReference>
<dbReference type="InterPro" id="IPR032808">
    <property type="entry name" value="DoxX"/>
</dbReference>
<comment type="caution">
    <text evidence="8">The sequence shown here is derived from an EMBL/GenBank/DDBJ whole genome shotgun (WGS) entry which is preliminary data.</text>
</comment>
<dbReference type="OrthoDB" id="9813193at2"/>
<protein>
    <submittedName>
        <fullName evidence="8">Putative oxidoreductase CatD</fullName>
        <ecNumber evidence="8">1.-.-.-</ecNumber>
    </submittedName>
</protein>
<comment type="subcellular location">
    <subcellularLocation>
        <location evidence="1">Cell membrane</location>
        <topology evidence="1">Multi-pass membrane protein</topology>
    </subcellularLocation>
</comment>
<keyword evidence="5 7" id="KW-1133">Transmembrane helix</keyword>
<keyword evidence="9" id="KW-1185">Reference proteome</keyword>
<name>A0A5C5ZQ61_9BACT</name>